<protein>
    <recommendedName>
        <fullName evidence="2">Heterokaryon incompatibility domain-containing protein</fullName>
    </recommendedName>
</protein>
<keyword evidence="4" id="KW-1185">Reference proteome</keyword>
<evidence type="ECO:0000259" key="2">
    <source>
        <dbReference type="Pfam" id="PF06985"/>
    </source>
</evidence>
<gene>
    <name evidence="3" type="ORF">NPX13_g1489</name>
</gene>
<evidence type="ECO:0000313" key="3">
    <source>
        <dbReference type="EMBL" id="KAJ3579070.1"/>
    </source>
</evidence>
<accession>A0A9W8TR78</accession>
<evidence type="ECO:0000313" key="4">
    <source>
        <dbReference type="Proteomes" id="UP001148614"/>
    </source>
</evidence>
<feature type="domain" description="Heterokaryon incompatibility" evidence="2">
    <location>
        <begin position="24"/>
        <end position="177"/>
    </location>
</feature>
<dbReference type="VEuPathDB" id="FungiDB:F4678DRAFT_442359"/>
<dbReference type="PANTHER" id="PTHR10622:SF10">
    <property type="entry name" value="HET DOMAIN-CONTAINING PROTEIN"/>
    <property type="match status" value="1"/>
</dbReference>
<proteinExistence type="predicted"/>
<dbReference type="Pfam" id="PF06985">
    <property type="entry name" value="HET"/>
    <property type="match status" value="1"/>
</dbReference>
<dbReference type="PANTHER" id="PTHR10622">
    <property type="entry name" value="HET DOMAIN-CONTAINING PROTEIN"/>
    <property type="match status" value="1"/>
</dbReference>
<evidence type="ECO:0000256" key="1">
    <source>
        <dbReference type="SAM" id="MobiDB-lite"/>
    </source>
</evidence>
<dbReference type="AlphaFoldDB" id="A0A9W8TR78"/>
<dbReference type="Proteomes" id="UP001148614">
    <property type="component" value="Unassembled WGS sequence"/>
</dbReference>
<organism evidence="3 4">
    <name type="scientific">Xylaria arbuscula</name>
    <dbReference type="NCBI Taxonomy" id="114810"/>
    <lineage>
        <taxon>Eukaryota</taxon>
        <taxon>Fungi</taxon>
        <taxon>Dikarya</taxon>
        <taxon>Ascomycota</taxon>
        <taxon>Pezizomycotina</taxon>
        <taxon>Sordariomycetes</taxon>
        <taxon>Xylariomycetidae</taxon>
        <taxon>Xylariales</taxon>
        <taxon>Xylariaceae</taxon>
        <taxon>Xylaria</taxon>
    </lineage>
</organism>
<reference evidence="3" key="1">
    <citation type="submission" date="2022-07" db="EMBL/GenBank/DDBJ databases">
        <title>Genome Sequence of Xylaria arbuscula.</title>
        <authorList>
            <person name="Buettner E."/>
        </authorList>
    </citation>
    <scope>NUCLEOTIDE SEQUENCE</scope>
    <source>
        <strain evidence="3">VT107</strain>
    </source>
</reference>
<dbReference type="EMBL" id="JANPWZ010000135">
    <property type="protein sequence ID" value="KAJ3579070.1"/>
    <property type="molecule type" value="Genomic_DNA"/>
</dbReference>
<sequence>MRLLRTRQYALVERNDIPIPFPQYAILSHTWISPKDEITYQDFKSRKSDIENDIFKQKGWAKLKRYCDRAAGDGWDWAWMDTCCIDKTNPADTQEAINAMFRWYQNAGICYAYLEDVDANTALDRLGPIDGSCALSLDLDTIASKDNVANPESFPHTLIRALLIKAKWFTRGWTLRELLAPPYLVFVDCAWRRIGAREHWAKEIMKICRIEGKHLTGFNPTDYTSFSIAMRLSWASNRETTVEEDETYSLLGLFGISLPLIYGEGRLRAFNRLQRELITVYNDDSIFAWKAPSVSTRHFCGHNKDEKPGTGILAPSIREFWDASSVRCFGLHGTSFSMTNQGLEINAKRWRSRDDRTKCLIELNCGVELNRLVRIPLRHHTDNSYERMQVDRLYDRKTYDEDLWEEEHGNQSTFIRTRSNASLLAPPVIFMLESPSKVTIGEKYSFFYDGSTSENMQLLVENPQGCGLNKNELIIKPDQLVFINIGTDSEDSEKELDIILNVAKNGYPSAGILARADEMWERLGDPLTEPAVGMYQGLADYLHRKIPPTYPVVAFEDTEAVIGICLMPRPPLKRTFKGLPEVEKFGTLREYLVKVTVGNDGDSDQDAQGRQSKRRRHG</sequence>
<dbReference type="InterPro" id="IPR010730">
    <property type="entry name" value="HET"/>
</dbReference>
<name>A0A9W8TR78_9PEZI</name>
<comment type="caution">
    <text evidence="3">The sequence shown here is derived from an EMBL/GenBank/DDBJ whole genome shotgun (WGS) entry which is preliminary data.</text>
</comment>
<feature type="region of interest" description="Disordered" evidence="1">
    <location>
        <begin position="598"/>
        <end position="618"/>
    </location>
</feature>